<keyword evidence="25" id="KW-0968">Cytoplasmic vesicle</keyword>
<keyword evidence="32" id="KW-1185">Reference proteome</keyword>
<evidence type="ECO:0000256" key="15">
    <source>
        <dbReference type="ARBA" id="ARBA00022843"/>
    </source>
</evidence>
<dbReference type="GO" id="GO:0097527">
    <property type="term" value="P:necroptotic signaling pathway"/>
    <property type="evidence" value="ECO:0007669"/>
    <property type="project" value="Ensembl"/>
</dbReference>
<evidence type="ECO:0000256" key="2">
    <source>
        <dbReference type="ARBA" id="ARBA00004123"/>
    </source>
</evidence>
<dbReference type="InterPro" id="IPR006052">
    <property type="entry name" value="TNF_dom"/>
</dbReference>
<evidence type="ECO:0000256" key="3">
    <source>
        <dbReference type="ARBA" id="ARBA00004227"/>
    </source>
</evidence>
<feature type="domain" description="THD" evidence="30">
    <location>
        <begin position="130"/>
        <end position="266"/>
    </location>
</feature>
<evidence type="ECO:0000256" key="24">
    <source>
        <dbReference type="ARBA" id="ARBA00023242"/>
    </source>
</evidence>
<dbReference type="InterPro" id="IPR008983">
    <property type="entry name" value="Tumour_necrosis_fac-like_dom"/>
</dbReference>
<evidence type="ECO:0000256" key="4">
    <source>
        <dbReference type="ARBA" id="ARBA00004321"/>
    </source>
</evidence>
<comment type="function">
    <text evidence="1">Cytoplasmic form induces gene transcription inhibition.</text>
</comment>
<evidence type="ECO:0000256" key="18">
    <source>
        <dbReference type="ARBA" id="ARBA00023015"/>
    </source>
</evidence>
<evidence type="ECO:0000256" key="22">
    <source>
        <dbReference type="ARBA" id="ARBA00023180"/>
    </source>
</evidence>
<dbReference type="GO" id="GO:0046666">
    <property type="term" value="P:retinal cell programmed cell death"/>
    <property type="evidence" value="ECO:0007669"/>
    <property type="project" value="Ensembl"/>
</dbReference>
<evidence type="ECO:0000256" key="8">
    <source>
        <dbReference type="ARBA" id="ARBA00018020"/>
    </source>
</evidence>
<evidence type="ECO:0000256" key="9">
    <source>
        <dbReference type="ARBA" id="ARBA00022475"/>
    </source>
</evidence>
<evidence type="ECO:0000313" key="32">
    <source>
        <dbReference type="Proteomes" id="UP000472273"/>
    </source>
</evidence>
<dbReference type="GO" id="GO:0060205">
    <property type="term" value="C:cytoplasmic vesicle lumen"/>
    <property type="evidence" value="ECO:0007669"/>
    <property type="project" value="UniProtKB-SubCell"/>
</dbReference>
<dbReference type="GO" id="GO:0000122">
    <property type="term" value="P:negative regulation of transcription by RNA polymerase II"/>
    <property type="evidence" value="ECO:0007669"/>
    <property type="project" value="Ensembl"/>
</dbReference>
<dbReference type="GO" id="GO:0009897">
    <property type="term" value="C:external side of plasma membrane"/>
    <property type="evidence" value="ECO:0007669"/>
    <property type="project" value="Ensembl"/>
</dbReference>
<keyword evidence="12" id="KW-0964">Secreted</keyword>
<comment type="function">
    <text evidence="27">Induces FAS-mediated activation of NF-kappa-B, initiating non-apoptotic signaling pathways. Can induce apoptosis but does not appear to be essential for this process.</text>
</comment>
<protein>
    <recommendedName>
        <fullName evidence="8">Tumor necrosis factor ligand superfamily member 6</fullName>
    </recommendedName>
    <alternativeName>
        <fullName evidence="26">Fas antigen ligand</fullName>
    </alternativeName>
</protein>
<evidence type="ECO:0000256" key="20">
    <source>
        <dbReference type="ARBA" id="ARBA00023157"/>
    </source>
</evidence>
<dbReference type="SMART" id="SM00207">
    <property type="entry name" value="TNF"/>
    <property type="match status" value="1"/>
</dbReference>
<feature type="transmembrane region" description="Helical" evidence="29">
    <location>
        <begin position="67"/>
        <end position="94"/>
    </location>
</feature>
<dbReference type="Ensembl" id="ENSPTXT00000001256.1">
    <property type="protein sequence ID" value="ENSPTXP00000001219.1"/>
    <property type="gene ID" value="ENSPTXG00000001008.1"/>
</dbReference>
<dbReference type="PRINTS" id="PR01681">
    <property type="entry name" value="FASLIGAND"/>
</dbReference>
<dbReference type="PANTHER" id="PTHR11471:SF33">
    <property type="entry name" value="TUMOR NECROSIS FACTOR LIGAND SUPERFAMILY MEMBER 6"/>
    <property type="match status" value="1"/>
</dbReference>
<keyword evidence="14" id="KW-0053">Apoptosis</keyword>
<organism evidence="31 32">
    <name type="scientific">Pseudonaja textilis</name>
    <name type="common">Eastern brown snake</name>
    <dbReference type="NCBI Taxonomy" id="8673"/>
    <lineage>
        <taxon>Eukaryota</taxon>
        <taxon>Metazoa</taxon>
        <taxon>Chordata</taxon>
        <taxon>Craniata</taxon>
        <taxon>Vertebrata</taxon>
        <taxon>Euteleostomi</taxon>
        <taxon>Lepidosauria</taxon>
        <taxon>Squamata</taxon>
        <taxon>Bifurcata</taxon>
        <taxon>Unidentata</taxon>
        <taxon>Episquamata</taxon>
        <taxon>Toxicofera</taxon>
        <taxon>Serpentes</taxon>
        <taxon>Colubroidea</taxon>
        <taxon>Elapidae</taxon>
        <taxon>Hydrophiinae</taxon>
        <taxon>Pseudonaja</taxon>
    </lineage>
</organism>
<evidence type="ECO:0000256" key="28">
    <source>
        <dbReference type="ARBA" id="ARBA00047144"/>
    </source>
</evidence>
<dbReference type="GO" id="GO:2000353">
    <property type="term" value="P:positive regulation of endothelial cell apoptotic process"/>
    <property type="evidence" value="ECO:0007669"/>
    <property type="project" value="Ensembl"/>
</dbReference>
<keyword evidence="15" id="KW-0832">Ubl conjugation</keyword>
<dbReference type="Gene3D" id="2.60.120.40">
    <property type="match status" value="1"/>
</dbReference>
<evidence type="ECO:0000256" key="19">
    <source>
        <dbReference type="ARBA" id="ARBA00023136"/>
    </source>
</evidence>
<evidence type="ECO:0000256" key="27">
    <source>
        <dbReference type="ARBA" id="ARBA00045660"/>
    </source>
</evidence>
<evidence type="ECO:0000256" key="14">
    <source>
        <dbReference type="ARBA" id="ARBA00022703"/>
    </source>
</evidence>
<evidence type="ECO:0000256" key="10">
    <source>
        <dbReference type="ARBA" id="ARBA00022491"/>
    </source>
</evidence>
<evidence type="ECO:0000256" key="29">
    <source>
        <dbReference type="SAM" id="Phobius"/>
    </source>
</evidence>
<dbReference type="CDD" id="cd00184">
    <property type="entry name" value="TNF"/>
    <property type="match status" value="1"/>
</dbReference>
<dbReference type="InterPro" id="IPR028326">
    <property type="entry name" value="FASL"/>
</dbReference>
<evidence type="ECO:0000256" key="16">
    <source>
        <dbReference type="ARBA" id="ARBA00022968"/>
    </source>
</evidence>
<dbReference type="GO" id="GO:0070231">
    <property type="term" value="P:T cell apoptotic process"/>
    <property type="evidence" value="ECO:0007669"/>
    <property type="project" value="Ensembl"/>
</dbReference>
<evidence type="ECO:0000256" key="7">
    <source>
        <dbReference type="ARBA" id="ARBA00008670"/>
    </source>
</evidence>
<dbReference type="Proteomes" id="UP000472273">
    <property type="component" value="Unplaced"/>
</dbReference>
<evidence type="ECO:0000256" key="13">
    <source>
        <dbReference type="ARBA" id="ARBA00022692"/>
    </source>
</evidence>
<dbReference type="InterPro" id="IPR021184">
    <property type="entry name" value="TNF_CS"/>
</dbReference>
<evidence type="ECO:0000256" key="1">
    <source>
        <dbReference type="ARBA" id="ARBA00003149"/>
    </source>
</evidence>
<keyword evidence="20" id="KW-1015">Disulfide bond</keyword>
<dbReference type="GO" id="GO:0005164">
    <property type="term" value="F:tumor necrosis factor receptor binding"/>
    <property type="evidence" value="ECO:0007669"/>
    <property type="project" value="InterPro"/>
</dbReference>
<dbReference type="GO" id="GO:0006955">
    <property type="term" value="P:immune response"/>
    <property type="evidence" value="ECO:0007669"/>
    <property type="project" value="InterPro"/>
</dbReference>
<keyword evidence="22" id="KW-0325">Glycoprotein</keyword>
<reference evidence="31" key="2">
    <citation type="submission" date="2025-09" db="UniProtKB">
        <authorList>
            <consortium name="Ensembl"/>
        </authorList>
    </citation>
    <scope>IDENTIFICATION</scope>
</reference>
<dbReference type="GO" id="GO:0016525">
    <property type="term" value="P:negative regulation of angiogenesis"/>
    <property type="evidence" value="ECO:0007669"/>
    <property type="project" value="Ensembl"/>
</dbReference>
<evidence type="ECO:0000256" key="21">
    <source>
        <dbReference type="ARBA" id="ARBA00023163"/>
    </source>
</evidence>
<evidence type="ECO:0000256" key="12">
    <source>
        <dbReference type="ARBA" id="ARBA00022525"/>
    </source>
</evidence>
<comment type="subcellular location">
    <subcellularLocation>
        <location evidence="5">Cell membrane</location>
        <topology evidence="5">Single-pass type II membrane protein</topology>
    </subcellularLocation>
    <subcellularLocation>
        <location evidence="4">Cytoplasmic vesicle lumen</location>
    </subcellularLocation>
    <subcellularLocation>
        <location evidence="3">Lysosome lumen</location>
    </subcellularLocation>
    <subcellularLocation>
        <location evidence="2">Nucleus</location>
    </subcellularLocation>
    <subcellularLocation>
        <location evidence="6">Secreted</location>
    </subcellularLocation>
</comment>
<keyword evidence="13 29" id="KW-0812">Transmembrane</keyword>
<dbReference type="SUPFAM" id="SSF49842">
    <property type="entry name" value="TNF-like"/>
    <property type="match status" value="1"/>
</dbReference>
<dbReference type="PROSITE" id="PS50049">
    <property type="entry name" value="THD_2"/>
    <property type="match status" value="1"/>
</dbReference>
<dbReference type="RefSeq" id="XP_026559232.1">
    <property type="nucleotide sequence ID" value="XM_026703447.1"/>
</dbReference>
<dbReference type="CTD" id="356"/>
<dbReference type="GO" id="GO:0005125">
    <property type="term" value="F:cytokine activity"/>
    <property type="evidence" value="ECO:0007669"/>
    <property type="project" value="UniProtKB-KW"/>
</dbReference>
<accession>A0A670XNX6</accession>
<keyword evidence="21" id="KW-0804">Transcription</keyword>
<keyword evidence="24" id="KW-0539">Nucleus</keyword>
<gene>
    <name evidence="31" type="primary">FASLG</name>
</gene>
<dbReference type="FunFam" id="2.60.120.40:FF:000017">
    <property type="entry name" value="Tumor necrosis factor ligand superfamily member 6"/>
    <property type="match status" value="1"/>
</dbReference>
<comment type="subunit">
    <text evidence="28">Homotrimer. Interacts with ARHGAP9, BAIAP2L1, BTK, CACNB3, CACNB4, CRK, DLG2, DNMBP, DOCK4, EPS8L3, FGR, FYB1, FYN, HCK, ITK, ITSN2, KALRN, LYN, MACC1, MIA, MPP4, MYO15A, NCF1, NCK1, NCK2, NCKIPSD, OSTF1, PIK3R1, PSTPIP1, RIMBP3C, SAMSN1, SH3GL3, SH3PXD2B, SH3PXD2A, SH3RF2, SKAP2, SNX33, SNX9, SORBS3, SPTA1, SRC, SRGAP1, SRGAP2, SRGAP3, TEC, TJP3 and YES1.</text>
</comment>
<keyword evidence="11" id="KW-0202">Cytokine</keyword>
<evidence type="ECO:0000256" key="5">
    <source>
        <dbReference type="ARBA" id="ARBA00004401"/>
    </source>
</evidence>
<evidence type="ECO:0000256" key="6">
    <source>
        <dbReference type="ARBA" id="ARBA00004613"/>
    </source>
</evidence>
<evidence type="ECO:0000256" key="11">
    <source>
        <dbReference type="ARBA" id="ARBA00022514"/>
    </source>
</evidence>
<name>A0A670XNX6_PSETE</name>
<keyword evidence="16" id="KW-0735">Signal-anchor</keyword>
<keyword evidence="17 29" id="KW-1133">Transmembrane helix</keyword>
<keyword evidence="10" id="KW-0678">Repressor</keyword>
<evidence type="ECO:0000256" key="25">
    <source>
        <dbReference type="ARBA" id="ARBA00023329"/>
    </source>
</evidence>
<dbReference type="GeneID" id="113438172"/>
<dbReference type="GO" id="GO:0005634">
    <property type="term" value="C:nucleus"/>
    <property type="evidence" value="ECO:0007669"/>
    <property type="project" value="UniProtKB-SubCell"/>
</dbReference>
<dbReference type="GO" id="GO:0043202">
    <property type="term" value="C:lysosomal lumen"/>
    <property type="evidence" value="ECO:0007669"/>
    <property type="project" value="UniProtKB-SubCell"/>
</dbReference>
<dbReference type="OrthoDB" id="5983780at2759"/>
<dbReference type="AlphaFoldDB" id="A0A670XNX6"/>
<dbReference type="PROSITE" id="PS00251">
    <property type="entry name" value="THD_1"/>
    <property type="match status" value="1"/>
</dbReference>
<evidence type="ECO:0000256" key="26">
    <source>
        <dbReference type="ARBA" id="ARBA00030913"/>
    </source>
</evidence>
<proteinExistence type="inferred from homology"/>
<keyword evidence="18" id="KW-0805">Transcription regulation</keyword>
<dbReference type="KEGG" id="ptex:113438172"/>
<reference evidence="31" key="1">
    <citation type="submission" date="2025-08" db="UniProtKB">
        <authorList>
            <consortium name="Ensembl"/>
        </authorList>
    </citation>
    <scope>IDENTIFICATION</scope>
</reference>
<comment type="similarity">
    <text evidence="7">Belongs to the tumor necrosis factor family.</text>
</comment>
<dbReference type="GO" id="GO:1905782">
    <property type="term" value="P:positive regulation of phosphatidylserine exposure on apoptotic cell surface"/>
    <property type="evidence" value="ECO:0007669"/>
    <property type="project" value="Ensembl"/>
</dbReference>
<evidence type="ECO:0000259" key="30">
    <source>
        <dbReference type="PROSITE" id="PS50049"/>
    </source>
</evidence>
<evidence type="ECO:0000313" key="31">
    <source>
        <dbReference type="Ensembl" id="ENSPTXP00000001219.1"/>
    </source>
</evidence>
<sequence>MHLSVMQQNQYCGYPQIFWTNSSALSSSDCAPQMGLYHSSGIVADQDNCLPLPVPERKRHRQNQGDGTHLCFLVVFLLILLAIMGIGLAMFQIFHLQKKLQQFSSSGCVPPSPDMLKGALNKTAEKKVKRSAHLTGKAIQQSHPLEWETTHGHAFLSGVQYKNKGLVIDETGLYFIYSKVFFRGQTCTSQPLDHMVFKRNPSYPDNQVLMENRKMNYCVTRHMWGKSSYMGALFNLSRQDSVYVSVSEPALVNSEESKTFFGLYML</sequence>
<dbReference type="Pfam" id="PF00229">
    <property type="entry name" value="TNF"/>
    <property type="match status" value="1"/>
</dbReference>
<dbReference type="OMA" id="KVKRSAH"/>
<keyword evidence="19 29" id="KW-0472">Membrane</keyword>
<dbReference type="GO" id="GO:0070062">
    <property type="term" value="C:extracellular exosome"/>
    <property type="evidence" value="ECO:0007669"/>
    <property type="project" value="Ensembl"/>
</dbReference>
<dbReference type="PANTHER" id="PTHR11471">
    <property type="entry name" value="TUMOR NECROSIS FACTOR FAMILY MEMBER"/>
    <property type="match status" value="1"/>
</dbReference>
<dbReference type="GeneTree" id="ENSGT01060000248544"/>
<keyword evidence="23" id="KW-0458">Lysosome</keyword>
<evidence type="ECO:0000256" key="17">
    <source>
        <dbReference type="ARBA" id="ARBA00022989"/>
    </source>
</evidence>
<keyword evidence="9" id="KW-1003">Cell membrane</keyword>
<dbReference type="GO" id="GO:0043123">
    <property type="term" value="P:positive regulation of canonical NF-kappaB signal transduction"/>
    <property type="evidence" value="ECO:0007669"/>
    <property type="project" value="Ensembl"/>
</dbReference>
<dbReference type="GO" id="GO:1903514">
    <property type="term" value="P:release of sequestered calcium ion into cytosol by endoplasmic reticulum"/>
    <property type="evidence" value="ECO:0007669"/>
    <property type="project" value="Ensembl"/>
</dbReference>
<dbReference type="GO" id="GO:0008625">
    <property type="term" value="P:extrinsic apoptotic signaling pathway via death domain receptors"/>
    <property type="evidence" value="ECO:0007669"/>
    <property type="project" value="Ensembl"/>
</dbReference>
<evidence type="ECO:0000256" key="23">
    <source>
        <dbReference type="ARBA" id="ARBA00023228"/>
    </source>
</evidence>